<gene>
    <name evidence="2" type="ORF">KFE25_004722</name>
</gene>
<keyword evidence="3" id="KW-1185">Reference proteome</keyword>
<feature type="region of interest" description="Disordered" evidence="1">
    <location>
        <begin position="65"/>
        <end position="91"/>
    </location>
</feature>
<dbReference type="AlphaFoldDB" id="A0A8J5X7B9"/>
<organism evidence="2 3">
    <name type="scientific">Diacronema lutheri</name>
    <name type="common">Unicellular marine alga</name>
    <name type="synonym">Monochrysis lutheri</name>
    <dbReference type="NCBI Taxonomy" id="2081491"/>
    <lineage>
        <taxon>Eukaryota</taxon>
        <taxon>Haptista</taxon>
        <taxon>Haptophyta</taxon>
        <taxon>Pavlovophyceae</taxon>
        <taxon>Pavlovales</taxon>
        <taxon>Pavlovaceae</taxon>
        <taxon>Diacronema</taxon>
    </lineage>
</organism>
<reference evidence="2" key="1">
    <citation type="submission" date="2021-05" db="EMBL/GenBank/DDBJ databases">
        <title>The genome of the haptophyte Pavlova lutheri (Diacronema luteri, Pavlovales) - a model for lipid biosynthesis in eukaryotic algae.</title>
        <authorList>
            <person name="Hulatt C.J."/>
            <person name="Posewitz M.C."/>
        </authorList>
    </citation>
    <scope>NUCLEOTIDE SEQUENCE</scope>
    <source>
        <strain evidence="2">NIVA-4/92</strain>
    </source>
</reference>
<accession>A0A8J5X7B9</accession>
<dbReference type="EMBL" id="JAGTXO010000019">
    <property type="protein sequence ID" value="KAG8462746.1"/>
    <property type="molecule type" value="Genomic_DNA"/>
</dbReference>
<sequence length="91" mass="10140">MEGRDDAGRGTEVRDDAAKEAYMDACRELQDAIGSLESALVSFTGKEEGIKGRVFARTRERLDSELSTGEFPWELPEQPRARPARGVRPDE</sequence>
<comment type="caution">
    <text evidence="2">The sequence shown here is derived from an EMBL/GenBank/DDBJ whole genome shotgun (WGS) entry which is preliminary data.</text>
</comment>
<protein>
    <submittedName>
        <fullName evidence="2">Uncharacterized protein</fullName>
    </submittedName>
</protein>
<name>A0A8J5X7B9_DIALT</name>
<evidence type="ECO:0000313" key="2">
    <source>
        <dbReference type="EMBL" id="KAG8462746.1"/>
    </source>
</evidence>
<evidence type="ECO:0000256" key="1">
    <source>
        <dbReference type="SAM" id="MobiDB-lite"/>
    </source>
</evidence>
<evidence type="ECO:0000313" key="3">
    <source>
        <dbReference type="Proteomes" id="UP000751190"/>
    </source>
</evidence>
<dbReference type="Proteomes" id="UP000751190">
    <property type="component" value="Unassembled WGS sequence"/>
</dbReference>
<proteinExistence type="predicted"/>